<proteinExistence type="inferred from homology"/>
<gene>
    <name evidence="2" type="ORF">BOTCAL_0232g00170</name>
</gene>
<dbReference type="Pfam" id="PF00106">
    <property type="entry name" value="adh_short"/>
    <property type="match status" value="1"/>
</dbReference>
<dbReference type="Proteomes" id="UP000297299">
    <property type="component" value="Unassembled WGS sequence"/>
</dbReference>
<dbReference type="Gene3D" id="3.40.50.720">
    <property type="entry name" value="NAD(P)-binding Rossmann-like Domain"/>
    <property type="match status" value="1"/>
</dbReference>
<comment type="similarity">
    <text evidence="1">Belongs to the short-chain dehydrogenases/reductases (SDR) family.</text>
</comment>
<comment type="caution">
    <text evidence="2">The sequence shown here is derived from an EMBL/GenBank/DDBJ whole genome shotgun (WGS) entry which is preliminary data.</text>
</comment>
<dbReference type="GO" id="GO:0005737">
    <property type="term" value="C:cytoplasm"/>
    <property type="evidence" value="ECO:0007669"/>
    <property type="project" value="TreeGrafter"/>
</dbReference>
<dbReference type="PANTHER" id="PTHR43544">
    <property type="entry name" value="SHORT-CHAIN DEHYDROGENASE/REDUCTASE"/>
    <property type="match status" value="1"/>
</dbReference>
<dbReference type="PRINTS" id="PR00081">
    <property type="entry name" value="GDHRDH"/>
</dbReference>
<dbReference type="InterPro" id="IPR036291">
    <property type="entry name" value="NAD(P)-bd_dom_sf"/>
</dbReference>
<evidence type="ECO:0000313" key="3">
    <source>
        <dbReference type="Proteomes" id="UP000297299"/>
    </source>
</evidence>
<keyword evidence="3" id="KW-1185">Reference proteome</keyword>
<dbReference type="InterPro" id="IPR002347">
    <property type="entry name" value="SDR_fam"/>
</dbReference>
<reference evidence="2 3" key="1">
    <citation type="submission" date="2017-11" db="EMBL/GenBank/DDBJ databases">
        <title>Comparative genomics of Botrytis spp.</title>
        <authorList>
            <person name="Valero-Jimenez C.A."/>
            <person name="Tapia P."/>
            <person name="Veloso J."/>
            <person name="Silva-Moreno E."/>
            <person name="Staats M."/>
            <person name="Valdes J.H."/>
            <person name="Van Kan J.A.L."/>
        </authorList>
    </citation>
    <scope>NUCLEOTIDE SEQUENCE [LARGE SCALE GENOMIC DNA]</scope>
    <source>
        <strain evidence="2 3">MUCL2830</strain>
    </source>
</reference>
<dbReference type="PANTHER" id="PTHR43544:SF26">
    <property type="entry name" value="SHORT CHAIN DEHYDROGENASE_REDUCTASE FAMILY OXIDOREDUCTASE (JCVI)"/>
    <property type="match status" value="1"/>
</dbReference>
<dbReference type="GO" id="GO:0016491">
    <property type="term" value="F:oxidoreductase activity"/>
    <property type="evidence" value="ECO:0007669"/>
    <property type="project" value="TreeGrafter"/>
</dbReference>
<evidence type="ECO:0000313" key="2">
    <source>
        <dbReference type="EMBL" id="TEY55509.1"/>
    </source>
</evidence>
<name>A0A4Y8CZT9_9HELO</name>
<dbReference type="EMBL" id="PHWZ01000232">
    <property type="protein sequence ID" value="TEY55509.1"/>
    <property type="molecule type" value="Genomic_DNA"/>
</dbReference>
<protein>
    <submittedName>
        <fullName evidence="2">Uncharacterized protein</fullName>
    </submittedName>
</protein>
<accession>A0A4Y8CZT9</accession>
<evidence type="ECO:0000256" key="1">
    <source>
        <dbReference type="ARBA" id="ARBA00006484"/>
    </source>
</evidence>
<sequence>MSSNTIYLITGANRGLGKTMEATFVARPATTIIAAVRDPLATNSIALHKLSVGNSGKLILVKIDNSSQNDPTDAVEELQCKYQIHHIDVVIANAAIGKTYDKPFALTCMGITIDDMYEHFTVNAVGILLLFRATLQLLEKSANSQGPKFVVMTSFTGSIGAMEGCPVPNAEYGPSKAGVNYLSRKIHFEHEFLTAFALNPGWVQTDTGNAGAQMFGLKEASLSIDESVAGIVKVIDAATREHTSGKFMEHTGNELDW</sequence>
<dbReference type="OrthoDB" id="9876299at2759"/>
<organism evidence="2 3">
    <name type="scientific">Botryotinia calthae</name>
    <dbReference type="NCBI Taxonomy" id="38488"/>
    <lineage>
        <taxon>Eukaryota</taxon>
        <taxon>Fungi</taxon>
        <taxon>Dikarya</taxon>
        <taxon>Ascomycota</taxon>
        <taxon>Pezizomycotina</taxon>
        <taxon>Leotiomycetes</taxon>
        <taxon>Helotiales</taxon>
        <taxon>Sclerotiniaceae</taxon>
        <taxon>Botryotinia</taxon>
    </lineage>
</organism>
<dbReference type="InterPro" id="IPR051468">
    <property type="entry name" value="Fungal_SecMetab_SDRs"/>
</dbReference>
<dbReference type="SUPFAM" id="SSF51735">
    <property type="entry name" value="NAD(P)-binding Rossmann-fold domains"/>
    <property type="match status" value="1"/>
</dbReference>
<dbReference type="AlphaFoldDB" id="A0A4Y8CZT9"/>